<dbReference type="Proteomes" id="UP000013827">
    <property type="component" value="Unassembled WGS sequence"/>
</dbReference>
<name>A0A0D3JJF8_EMIH1</name>
<dbReference type="GeneID" id="17269188"/>
<keyword evidence="2" id="KW-1185">Reference proteome</keyword>
<evidence type="ECO:0000313" key="2">
    <source>
        <dbReference type="Proteomes" id="UP000013827"/>
    </source>
</evidence>
<sequence length="295" mass="32105">SPLHSRAVVAAGYNPGENPAELSAALGGLKPGTGRPLNALIKLRAETGVERVDTSSSPLFKPGAVLDTVRTADGRVRVSRRVDAGGRPKSRREGRAAVRLCFPPRRRAARRSGVRVASRQLLPRPPLRPGGQVRPVRAGGGPKGAFLHTHRAHPPQRAQAAVPPHGAQICAALVQRKHCRAARAPLRHRRRGQRLCDGVWLAGDEVQGGQGGSARGPRVISRHRVEQRAKRHQRLINLRNASSYSYVYSTALLHAHTSRPHRRTLHTRSRFTTWSASRAPVFPLGSTRQAQGFPS</sequence>
<organism evidence="1 2">
    <name type="scientific">Emiliania huxleyi (strain CCMP1516)</name>
    <dbReference type="NCBI Taxonomy" id="280463"/>
    <lineage>
        <taxon>Eukaryota</taxon>
        <taxon>Haptista</taxon>
        <taxon>Haptophyta</taxon>
        <taxon>Prymnesiophyceae</taxon>
        <taxon>Isochrysidales</taxon>
        <taxon>Noelaerhabdaceae</taxon>
        <taxon>Emiliania</taxon>
    </lineage>
</organism>
<dbReference type="KEGG" id="ehx:EMIHUDRAFT_444041"/>
<proteinExistence type="predicted"/>
<dbReference type="PaxDb" id="2903-EOD23643"/>
<dbReference type="EnsemblProtists" id="EOD23643">
    <property type="protein sequence ID" value="EOD23643"/>
    <property type="gene ID" value="EMIHUDRAFT_444041"/>
</dbReference>
<reference evidence="1" key="2">
    <citation type="submission" date="2024-10" db="UniProtKB">
        <authorList>
            <consortium name="EnsemblProtists"/>
        </authorList>
    </citation>
    <scope>IDENTIFICATION</scope>
</reference>
<evidence type="ECO:0000313" key="1">
    <source>
        <dbReference type="EnsemblProtists" id="EOD23643"/>
    </source>
</evidence>
<accession>A0A0D3JJF8</accession>
<protein>
    <submittedName>
        <fullName evidence="1">Uncharacterized protein</fullName>
    </submittedName>
</protein>
<dbReference type="RefSeq" id="XP_005776072.1">
    <property type="nucleotide sequence ID" value="XM_005776015.1"/>
</dbReference>
<dbReference type="HOGENOM" id="CLU_1135980_0_0_1"/>
<reference evidence="2" key="1">
    <citation type="journal article" date="2013" name="Nature">
        <title>Pan genome of the phytoplankton Emiliania underpins its global distribution.</title>
        <authorList>
            <person name="Read B.A."/>
            <person name="Kegel J."/>
            <person name="Klute M.J."/>
            <person name="Kuo A."/>
            <person name="Lefebvre S.C."/>
            <person name="Maumus F."/>
            <person name="Mayer C."/>
            <person name="Miller J."/>
            <person name="Monier A."/>
            <person name="Salamov A."/>
            <person name="Young J."/>
            <person name="Aguilar M."/>
            <person name="Claverie J.M."/>
            <person name="Frickenhaus S."/>
            <person name="Gonzalez K."/>
            <person name="Herman E.K."/>
            <person name="Lin Y.C."/>
            <person name="Napier J."/>
            <person name="Ogata H."/>
            <person name="Sarno A.F."/>
            <person name="Shmutz J."/>
            <person name="Schroeder D."/>
            <person name="de Vargas C."/>
            <person name="Verret F."/>
            <person name="von Dassow P."/>
            <person name="Valentin K."/>
            <person name="Van de Peer Y."/>
            <person name="Wheeler G."/>
            <person name="Dacks J.B."/>
            <person name="Delwiche C.F."/>
            <person name="Dyhrman S.T."/>
            <person name="Glockner G."/>
            <person name="John U."/>
            <person name="Richards T."/>
            <person name="Worden A.Z."/>
            <person name="Zhang X."/>
            <person name="Grigoriev I.V."/>
            <person name="Allen A.E."/>
            <person name="Bidle K."/>
            <person name="Borodovsky M."/>
            <person name="Bowler C."/>
            <person name="Brownlee C."/>
            <person name="Cock J.M."/>
            <person name="Elias M."/>
            <person name="Gladyshev V.N."/>
            <person name="Groth M."/>
            <person name="Guda C."/>
            <person name="Hadaegh A."/>
            <person name="Iglesias-Rodriguez M.D."/>
            <person name="Jenkins J."/>
            <person name="Jones B.M."/>
            <person name="Lawson T."/>
            <person name="Leese F."/>
            <person name="Lindquist E."/>
            <person name="Lobanov A."/>
            <person name="Lomsadze A."/>
            <person name="Malik S.B."/>
            <person name="Marsh M.E."/>
            <person name="Mackinder L."/>
            <person name="Mock T."/>
            <person name="Mueller-Roeber B."/>
            <person name="Pagarete A."/>
            <person name="Parker M."/>
            <person name="Probert I."/>
            <person name="Quesneville H."/>
            <person name="Raines C."/>
            <person name="Rensing S.A."/>
            <person name="Riano-Pachon D.M."/>
            <person name="Richier S."/>
            <person name="Rokitta S."/>
            <person name="Shiraiwa Y."/>
            <person name="Soanes D.M."/>
            <person name="van der Giezen M."/>
            <person name="Wahlund T.M."/>
            <person name="Williams B."/>
            <person name="Wilson W."/>
            <person name="Wolfe G."/>
            <person name="Wurch L.L."/>
        </authorList>
    </citation>
    <scope>NUCLEOTIDE SEQUENCE</scope>
</reference>
<dbReference type="AlphaFoldDB" id="A0A0D3JJF8"/>